<dbReference type="PANTHER" id="PTHR43280:SF32">
    <property type="entry name" value="TRANSCRIPTIONAL REGULATORY PROTEIN"/>
    <property type="match status" value="1"/>
</dbReference>
<dbReference type="GO" id="GO:0043565">
    <property type="term" value="F:sequence-specific DNA binding"/>
    <property type="evidence" value="ECO:0007669"/>
    <property type="project" value="InterPro"/>
</dbReference>
<evidence type="ECO:0000259" key="4">
    <source>
        <dbReference type="PROSITE" id="PS01124"/>
    </source>
</evidence>
<protein>
    <submittedName>
        <fullName evidence="5">AraC family transcriptional regulator</fullName>
    </submittedName>
</protein>
<evidence type="ECO:0000313" key="5">
    <source>
        <dbReference type="EMBL" id="QPH38704.1"/>
    </source>
</evidence>
<dbReference type="InterPro" id="IPR009057">
    <property type="entry name" value="Homeodomain-like_sf"/>
</dbReference>
<dbReference type="PANTHER" id="PTHR43280">
    <property type="entry name" value="ARAC-FAMILY TRANSCRIPTIONAL REGULATOR"/>
    <property type="match status" value="1"/>
</dbReference>
<keyword evidence="1" id="KW-0805">Transcription regulation</keyword>
<evidence type="ECO:0000256" key="2">
    <source>
        <dbReference type="ARBA" id="ARBA00023125"/>
    </source>
</evidence>
<dbReference type="PROSITE" id="PS01124">
    <property type="entry name" value="HTH_ARAC_FAMILY_2"/>
    <property type="match status" value="1"/>
</dbReference>
<organism evidence="5 6">
    <name type="scientific">Pedobacter endophyticus</name>
    <dbReference type="NCBI Taxonomy" id="2789740"/>
    <lineage>
        <taxon>Bacteria</taxon>
        <taxon>Pseudomonadati</taxon>
        <taxon>Bacteroidota</taxon>
        <taxon>Sphingobacteriia</taxon>
        <taxon>Sphingobacteriales</taxon>
        <taxon>Sphingobacteriaceae</taxon>
        <taxon>Pedobacter</taxon>
    </lineage>
</organism>
<keyword evidence="6" id="KW-1185">Reference proteome</keyword>
<dbReference type="InterPro" id="IPR018060">
    <property type="entry name" value="HTH_AraC"/>
</dbReference>
<dbReference type="Pfam" id="PF12833">
    <property type="entry name" value="HTH_18"/>
    <property type="match status" value="1"/>
</dbReference>
<gene>
    <name evidence="5" type="ORF">IZT61_16750</name>
</gene>
<dbReference type="SUPFAM" id="SSF46689">
    <property type="entry name" value="Homeodomain-like"/>
    <property type="match status" value="1"/>
</dbReference>
<proteinExistence type="predicted"/>
<dbReference type="KEGG" id="pex:IZT61_16750"/>
<sequence>MNEALILSGDEEKSIKEIIRNIQKEFNLPIDKFSQDVLISQIDLLLTLCNRYYKRQFITRKKPTNDILSKFELLFHKYFYSGFMEENKNPSVRYFADKLNVSPNYLSDVLRSLTGQNAQQHIHEKLIEKAKELLTSMHLSIGEIAHQLGFEYPQSFSKLLKSKTDSTPVEFRASFN</sequence>
<evidence type="ECO:0000313" key="6">
    <source>
        <dbReference type="Proteomes" id="UP000594759"/>
    </source>
</evidence>
<dbReference type="SMART" id="SM00342">
    <property type="entry name" value="HTH_ARAC"/>
    <property type="match status" value="1"/>
</dbReference>
<accession>A0A7U3SQ94</accession>
<dbReference type="GO" id="GO:0003700">
    <property type="term" value="F:DNA-binding transcription factor activity"/>
    <property type="evidence" value="ECO:0007669"/>
    <property type="project" value="InterPro"/>
</dbReference>
<keyword evidence="2" id="KW-0238">DNA-binding</keyword>
<reference evidence="5 6" key="1">
    <citation type="submission" date="2020-11" db="EMBL/GenBank/DDBJ databases">
        <title>Pedobacter endophytica, an endophytic bacteria isolated form Carex pumila.</title>
        <authorList>
            <person name="Peng Y."/>
            <person name="Jiang L."/>
            <person name="Lee J."/>
        </authorList>
    </citation>
    <scope>NUCLEOTIDE SEQUENCE [LARGE SCALE GENOMIC DNA]</scope>
    <source>
        <strain evidence="5 6">JBR3-12</strain>
    </source>
</reference>
<name>A0A7U3SQ94_9SPHI</name>
<keyword evidence="3" id="KW-0804">Transcription</keyword>
<evidence type="ECO:0000256" key="3">
    <source>
        <dbReference type="ARBA" id="ARBA00023163"/>
    </source>
</evidence>
<dbReference type="RefSeq" id="WP_196098181.1">
    <property type="nucleotide sequence ID" value="NZ_CP064939.1"/>
</dbReference>
<dbReference type="EMBL" id="CP064939">
    <property type="protein sequence ID" value="QPH38704.1"/>
    <property type="molecule type" value="Genomic_DNA"/>
</dbReference>
<evidence type="ECO:0000256" key="1">
    <source>
        <dbReference type="ARBA" id="ARBA00023015"/>
    </source>
</evidence>
<dbReference type="AlphaFoldDB" id="A0A7U3SQ94"/>
<feature type="domain" description="HTH araC/xylS-type" evidence="4">
    <location>
        <begin position="91"/>
        <end position="174"/>
    </location>
</feature>
<dbReference type="Gene3D" id="1.10.10.60">
    <property type="entry name" value="Homeodomain-like"/>
    <property type="match status" value="1"/>
</dbReference>
<dbReference type="Proteomes" id="UP000594759">
    <property type="component" value="Chromosome"/>
</dbReference>